<sequence length="91" mass="10567">MLILNDNKTIESIFEGYDEWLLIGNEPQRKDVDEYTERYDLAGNPTCLYCSSRLPEDHPLTVCDSCYPDEDQTIESDLEGYDEWLLIGNEP</sequence>
<evidence type="ECO:0000313" key="1">
    <source>
        <dbReference type="EMBL" id="QIS31134.1"/>
    </source>
</evidence>
<reference evidence="1" key="1">
    <citation type="submission" date="2020-02" db="EMBL/GenBank/DDBJ databases">
        <authorList>
            <person name="Hu X."/>
            <person name="Yuan Z."/>
            <person name="Cheng J."/>
            <person name="Geng P."/>
        </authorList>
    </citation>
    <scope>NUCLEOTIDE SEQUENCE</scope>
    <source>
        <strain evidence="1">SSII-1</strain>
        <plasmid evidence="1">pSSII-1</plasmid>
    </source>
</reference>
<keyword evidence="1" id="KW-0614">Plasmid</keyword>
<name>A0A6H0A0E1_LYSSH</name>
<geneLocation type="plasmid" evidence="1">
    <name>pSSII-1</name>
</geneLocation>
<protein>
    <submittedName>
        <fullName evidence="1">Uncharacterized protein</fullName>
    </submittedName>
</protein>
<accession>A0A6H0A0E1</accession>
<dbReference type="AlphaFoldDB" id="A0A6H0A0E1"/>
<proteinExistence type="predicted"/>
<organism evidence="1">
    <name type="scientific">Lysinibacillus sphaericus</name>
    <name type="common">Bacillus sphaericus</name>
    <dbReference type="NCBI Taxonomy" id="1421"/>
    <lineage>
        <taxon>Bacteria</taxon>
        <taxon>Bacillati</taxon>
        <taxon>Bacillota</taxon>
        <taxon>Bacilli</taxon>
        <taxon>Bacillales</taxon>
        <taxon>Bacillaceae</taxon>
        <taxon>Lysinibacillus</taxon>
    </lineage>
</organism>
<dbReference type="EMBL" id="MT075580">
    <property type="protein sequence ID" value="QIS31134.1"/>
    <property type="molecule type" value="Genomic_DNA"/>
</dbReference>